<protein>
    <submittedName>
        <fullName evidence="2">Uncharacterized protein</fullName>
    </submittedName>
</protein>
<organism evidence="2 3">
    <name type="scientific">Zizania palustris</name>
    <name type="common">Northern wild rice</name>
    <dbReference type="NCBI Taxonomy" id="103762"/>
    <lineage>
        <taxon>Eukaryota</taxon>
        <taxon>Viridiplantae</taxon>
        <taxon>Streptophyta</taxon>
        <taxon>Embryophyta</taxon>
        <taxon>Tracheophyta</taxon>
        <taxon>Spermatophyta</taxon>
        <taxon>Magnoliopsida</taxon>
        <taxon>Liliopsida</taxon>
        <taxon>Poales</taxon>
        <taxon>Poaceae</taxon>
        <taxon>BOP clade</taxon>
        <taxon>Oryzoideae</taxon>
        <taxon>Oryzeae</taxon>
        <taxon>Zizaniinae</taxon>
        <taxon>Zizania</taxon>
    </lineage>
</organism>
<gene>
    <name evidence="2" type="ORF">GUJ93_ZPchr0007g5709</name>
</gene>
<feature type="region of interest" description="Disordered" evidence="1">
    <location>
        <begin position="1"/>
        <end position="53"/>
    </location>
</feature>
<dbReference type="Proteomes" id="UP000729402">
    <property type="component" value="Unassembled WGS sequence"/>
</dbReference>
<comment type="caution">
    <text evidence="2">The sequence shown here is derived from an EMBL/GenBank/DDBJ whole genome shotgun (WGS) entry which is preliminary data.</text>
</comment>
<dbReference type="AlphaFoldDB" id="A0A8J5T4V3"/>
<dbReference type="EMBL" id="JAAALK010000282">
    <property type="protein sequence ID" value="KAG8079437.1"/>
    <property type="molecule type" value="Genomic_DNA"/>
</dbReference>
<reference evidence="2" key="2">
    <citation type="submission" date="2021-02" db="EMBL/GenBank/DDBJ databases">
        <authorList>
            <person name="Kimball J.A."/>
            <person name="Haas M.W."/>
            <person name="Macchietto M."/>
            <person name="Kono T."/>
            <person name="Duquette J."/>
            <person name="Shao M."/>
        </authorList>
    </citation>
    <scope>NUCLEOTIDE SEQUENCE</scope>
    <source>
        <tissue evidence="2">Fresh leaf tissue</tissue>
    </source>
</reference>
<proteinExistence type="predicted"/>
<reference evidence="2" key="1">
    <citation type="journal article" date="2021" name="bioRxiv">
        <title>Whole Genome Assembly and Annotation of Northern Wild Rice, Zizania palustris L., Supports a Whole Genome Duplication in the Zizania Genus.</title>
        <authorList>
            <person name="Haas M."/>
            <person name="Kono T."/>
            <person name="Macchietto M."/>
            <person name="Millas R."/>
            <person name="McGilp L."/>
            <person name="Shao M."/>
            <person name="Duquette J."/>
            <person name="Hirsch C.N."/>
            <person name="Kimball J."/>
        </authorList>
    </citation>
    <scope>NUCLEOTIDE SEQUENCE</scope>
    <source>
        <tissue evidence="2">Fresh leaf tissue</tissue>
    </source>
</reference>
<feature type="compositionally biased region" description="Basic residues" evidence="1">
    <location>
        <begin position="14"/>
        <end position="30"/>
    </location>
</feature>
<evidence type="ECO:0000256" key="1">
    <source>
        <dbReference type="SAM" id="MobiDB-lite"/>
    </source>
</evidence>
<feature type="compositionally biased region" description="Basic and acidic residues" evidence="1">
    <location>
        <begin position="142"/>
        <end position="159"/>
    </location>
</feature>
<accession>A0A8J5T4V3</accession>
<evidence type="ECO:0000313" key="2">
    <source>
        <dbReference type="EMBL" id="KAG8079437.1"/>
    </source>
</evidence>
<name>A0A8J5T4V3_ZIZPA</name>
<evidence type="ECO:0000313" key="3">
    <source>
        <dbReference type="Proteomes" id="UP000729402"/>
    </source>
</evidence>
<keyword evidence="3" id="KW-1185">Reference proteome</keyword>
<feature type="region of interest" description="Disordered" evidence="1">
    <location>
        <begin position="131"/>
        <end position="166"/>
    </location>
</feature>
<sequence length="166" mass="17725">MAGASLAAAQPAKRFGRRGARESSRHRRSPRAAVAFLADSSPAPSPPPSPLTLRHSSARLSRFSVRYSAQQIHSPVPCASPHCCDEFSSYPGSSPSYSGISAGSSCVSDSAQRGRPVDPLRVLAVVSSIRGPPHQPEGACQGEEHAVPMRFSEEAEGRMGLHRRRR</sequence>